<organism evidence="1 2">
    <name type="scientific">Paraglomus occultum</name>
    <dbReference type="NCBI Taxonomy" id="144539"/>
    <lineage>
        <taxon>Eukaryota</taxon>
        <taxon>Fungi</taxon>
        <taxon>Fungi incertae sedis</taxon>
        <taxon>Mucoromycota</taxon>
        <taxon>Glomeromycotina</taxon>
        <taxon>Glomeromycetes</taxon>
        <taxon>Paraglomerales</taxon>
        <taxon>Paraglomeraceae</taxon>
        <taxon>Paraglomus</taxon>
    </lineage>
</organism>
<protein>
    <submittedName>
        <fullName evidence="1">2428_t:CDS:1</fullName>
    </submittedName>
</protein>
<proteinExistence type="predicted"/>
<dbReference type="EMBL" id="CAJVPJ010001911">
    <property type="protein sequence ID" value="CAG8607636.1"/>
    <property type="molecule type" value="Genomic_DNA"/>
</dbReference>
<comment type="caution">
    <text evidence="1">The sequence shown here is derived from an EMBL/GenBank/DDBJ whole genome shotgun (WGS) entry which is preliminary data.</text>
</comment>
<sequence length="120" mass="13554">LLTPVRDYGHECKSNREEGNYNGQFDFKLILTEKATTIQTAVIMEFKILKSKNKDDEKFEQEDLQKMAVDGLQQIDKNHDTGLSSSSANIIVILSVHNVKLGVLRQKINSDINAYSSLEP</sequence>
<dbReference type="AlphaFoldDB" id="A0A9N9GI34"/>
<dbReference type="Proteomes" id="UP000789572">
    <property type="component" value="Unassembled WGS sequence"/>
</dbReference>
<evidence type="ECO:0000313" key="2">
    <source>
        <dbReference type="Proteomes" id="UP000789572"/>
    </source>
</evidence>
<evidence type="ECO:0000313" key="1">
    <source>
        <dbReference type="EMBL" id="CAG8607636.1"/>
    </source>
</evidence>
<name>A0A9N9GI34_9GLOM</name>
<keyword evidence="2" id="KW-1185">Reference proteome</keyword>
<feature type="non-terminal residue" evidence="1">
    <location>
        <position position="1"/>
    </location>
</feature>
<accession>A0A9N9GI34</accession>
<reference evidence="1" key="1">
    <citation type="submission" date="2021-06" db="EMBL/GenBank/DDBJ databases">
        <authorList>
            <person name="Kallberg Y."/>
            <person name="Tangrot J."/>
            <person name="Rosling A."/>
        </authorList>
    </citation>
    <scope>NUCLEOTIDE SEQUENCE</scope>
    <source>
        <strain evidence="1">IA702</strain>
    </source>
</reference>
<gene>
    <name evidence="1" type="ORF">POCULU_LOCUS7789</name>
</gene>